<gene>
    <name evidence="1" type="ORF">Q664_06410</name>
</gene>
<protein>
    <submittedName>
        <fullName evidence="1">Uncharacterized protein</fullName>
    </submittedName>
</protein>
<reference evidence="1 2" key="1">
    <citation type="submission" date="2014-07" db="EMBL/GenBank/DDBJ databases">
        <title>Draft Genome Sequence of Gephyronic Acid Producer, Cystobacter violaceus Strain Cb vi76.</title>
        <authorList>
            <person name="Stevens D.C."/>
            <person name="Young J."/>
            <person name="Carmichael R."/>
            <person name="Tan J."/>
            <person name="Taylor R.E."/>
        </authorList>
    </citation>
    <scope>NUCLEOTIDE SEQUENCE [LARGE SCALE GENOMIC DNA]</scope>
    <source>
        <strain evidence="1 2">Cb vi76</strain>
    </source>
</reference>
<dbReference type="EMBL" id="JPMI01000035">
    <property type="protein sequence ID" value="KFA93897.1"/>
    <property type="molecule type" value="Genomic_DNA"/>
</dbReference>
<comment type="caution">
    <text evidence="1">The sequence shown here is derived from an EMBL/GenBank/DDBJ whole genome shotgun (WGS) entry which is preliminary data.</text>
</comment>
<organism evidence="1 2">
    <name type="scientific">Archangium violaceum Cb vi76</name>
    <dbReference type="NCBI Taxonomy" id="1406225"/>
    <lineage>
        <taxon>Bacteria</taxon>
        <taxon>Pseudomonadati</taxon>
        <taxon>Myxococcota</taxon>
        <taxon>Myxococcia</taxon>
        <taxon>Myxococcales</taxon>
        <taxon>Cystobacterineae</taxon>
        <taxon>Archangiaceae</taxon>
        <taxon>Archangium</taxon>
    </lineage>
</organism>
<evidence type="ECO:0000313" key="2">
    <source>
        <dbReference type="Proteomes" id="UP000028547"/>
    </source>
</evidence>
<proteinExistence type="predicted"/>
<name>A0A084SZL2_9BACT</name>
<sequence>MWSLAVSGVVTGCAHTPGPSEVAASYAQALEENRLADASALTSVPPEARPAFLEHYGDAAVRQARAKEVREALPRLQARAPALTLIQEKEGWRVVEEKPEDAPRAALKGFLDAVEAGNWNKAWSLLSDPLRARYTPERLREDFKREPLSAERVRRARLALEGDVRVTASGAEFPVGTERAVRLVREAGEYRVAAIE</sequence>
<dbReference type="AlphaFoldDB" id="A0A084SZL2"/>
<dbReference type="Proteomes" id="UP000028547">
    <property type="component" value="Unassembled WGS sequence"/>
</dbReference>
<accession>A0A084SZL2</accession>
<evidence type="ECO:0000313" key="1">
    <source>
        <dbReference type="EMBL" id="KFA93897.1"/>
    </source>
</evidence>